<dbReference type="RefSeq" id="WP_163693317.1">
    <property type="nucleotide sequence ID" value="NZ_FXTW01000002.1"/>
</dbReference>
<dbReference type="EMBL" id="JAABOP010000002">
    <property type="protein sequence ID" value="NER10917.1"/>
    <property type="molecule type" value="Genomic_DNA"/>
</dbReference>
<protein>
    <submittedName>
        <fullName evidence="2">Uncharacterized protein</fullName>
    </submittedName>
</protein>
<evidence type="ECO:0000256" key="1">
    <source>
        <dbReference type="SAM" id="SignalP"/>
    </source>
</evidence>
<dbReference type="Proteomes" id="UP000468443">
    <property type="component" value="Unassembled WGS sequence"/>
</dbReference>
<name>A0A6P0UCZ3_9FLAO</name>
<keyword evidence="1" id="KW-0732">Signal</keyword>
<feature type="chain" id="PRO_5026986592" evidence="1">
    <location>
        <begin position="26"/>
        <end position="255"/>
    </location>
</feature>
<accession>A0A6P0UCZ3</accession>
<gene>
    <name evidence="2" type="ORF">GWK09_10350</name>
</gene>
<keyword evidence="3" id="KW-1185">Reference proteome</keyword>
<organism evidence="2 3">
    <name type="scientific">Muriicola jejuensis</name>
    <dbReference type="NCBI Taxonomy" id="504488"/>
    <lineage>
        <taxon>Bacteria</taxon>
        <taxon>Pseudomonadati</taxon>
        <taxon>Bacteroidota</taxon>
        <taxon>Flavobacteriia</taxon>
        <taxon>Flavobacteriales</taxon>
        <taxon>Flavobacteriaceae</taxon>
        <taxon>Muriicola</taxon>
    </lineage>
</organism>
<reference evidence="2 3" key="1">
    <citation type="submission" date="2020-01" db="EMBL/GenBank/DDBJ databases">
        <title>Muriicola jejuensis KCTC 22299.</title>
        <authorList>
            <person name="Wang G."/>
        </authorList>
    </citation>
    <scope>NUCLEOTIDE SEQUENCE [LARGE SCALE GENOMIC DNA]</scope>
    <source>
        <strain evidence="2 3">KCTC 22299</strain>
    </source>
</reference>
<comment type="caution">
    <text evidence="2">The sequence shown here is derived from an EMBL/GenBank/DDBJ whole genome shotgun (WGS) entry which is preliminary data.</text>
</comment>
<dbReference type="AlphaFoldDB" id="A0A6P0UCZ3"/>
<proteinExistence type="predicted"/>
<evidence type="ECO:0000313" key="3">
    <source>
        <dbReference type="Proteomes" id="UP000468443"/>
    </source>
</evidence>
<evidence type="ECO:0000313" key="2">
    <source>
        <dbReference type="EMBL" id="NER10917.1"/>
    </source>
</evidence>
<sequence length="255" mass="28825">MKTKLSTLLAIALLALLPCSLLAQASGNQSFWVHEDVVKPAMVAEYEAVCKELIGHMKTHNIKDAQWITTNTSDNRYLYVSPIANMADLDKPVFAALAEKMGQEAMTALFARMDKCYDVEHDYIINLDTDLSYQPSGINQTPEGQDYRMFHYLFVTPGNRAMVREKMKAVKDLFSSKGSKVYYRVYRSGFGTRGEFLMVAVAAKDAVDHAQMSKANQELFGEDGGKVMWDLFNNLLRYEEYSGMMRPDMAYTPSN</sequence>
<feature type="signal peptide" evidence="1">
    <location>
        <begin position="1"/>
        <end position="25"/>
    </location>
</feature>